<accession>A0A1Q2MIN1</accession>
<evidence type="ECO:0000256" key="7">
    <source>
        <dbReference type="ARBA" id="ARBA00022705"/>
    </source>
</evidence>
<evidence type="ECO:0000259" key="12">
    <source>
        <dbReference type="Pfam" id="PF02767"/>
    </source>
</evidence>
<name>A0A1Q2MIN1_9BACT</name>
<dbReference type="CDD" id="cd00140">
    <property type="entry name" value="beta_clamp"/>
    <property type="match status" value="1"/>
</dbReference>
<dbReference type="GO" id="GO:0006271">
    <property type="term" value="P:DNA strand elongation involved in DNA replication"/>
    <property type="evidence" value="ECO:0007669"/>
    <property type="project" value="TreeGrafter"/>
</dbReference>
<evidence type="ECO:0000313" key="14">
    <source>
        <dbReference type="EMBL" id="AQQ72112.1"/>
    </source>
</evidence>
<keyword evidence="9" id="KW-0238">DNA-binding</keyword>
<dbReference type="NCBIfam" id="TIGR00663">
    <property type="entry name" value="dnan"/>
    <property type="match status" value="1"/>
</dbReference>
<dbReference type="InterPro" id="IPR022637">
    <property type="entry name" value="DNA_polIII_beta_cen"/>
</dbReference>
<evidence type="ECO:0000256" key="9">
    <source>
        <dbReference type="ARBA" id="ARBA00023125"/>
    </source>
</evidence>
<dbReference type="OrthoDB" id="8421503at2"/>
<dbReference type="Pfam" id="PF02768">
    <property type="entry name" value="DNA_pol3_beta_3"/>
    <property type="match status" value="1"/>
</dbReference>
<dbReference type="Gene3D" id="3.70.10.10">
    <property type="match status" value="1"/>
</dbReference>
<dbReference type="GO" id="GO:0005737">
    <property type="term" value="C:cytoplasm"/>
    <property type="evidence" value="ECO:0007669"/>
    <property type="project" value="UniProtKB-SubCell"/>
</dbReference>
<keyword evidence="4 10" id="KW-0963">Cytoplasm</keyword>
<evidence type="ECO:0000256" key="6">
    <source>
        <dbReference type="ARBA" id="ARBA00022695"/>
    </source>
</evidence>
<protein>
    <recommendedName>
        <fullName evidence="3 10">Beta sliding clamp</fullName>
    </recommendedName>
</protein>
<feature type="domain" description="DNA polymerase III beta sliding clamp N-terminal" evidence="11">
    <location>
        <begin position="1"/>
        <end position="121"/>
    </location>
</feature>
<dbReference type="RefSeq" id="WP_146684338.1">
    <property type="nucleotide sequence ID" value="NZ_CP019646.1"/>
</dbReference>
<evidence type="ECO:0000256" key="5">
    <source>
        <dbReference type="ARBA" id="ARBA00022679"/>
    </source>
</evidence>
<dbReference type="PIRSF" id="PIRSF000804">
    <property type="entry name" value="DNA_pol_III_b"/>
    <property type="match status" value="1"/>
</dbReference>
<reference evidence="15" key="1">
    <citation type="submission" date="2017-02" db="EMBL/GenBank/DDBJ databases">
        <title>Comparative genomics and description of representatives of a novel lineage of planctomycetes thriving in anoxic sediments.</title>
        <authorList>
            <person name="Spring S."/>
            <person name="Bunk B."/>
            <person name="Sproer C."/>
        </authorList>
    </citation>
    <scope>NUCLEOTIDE SEQUENCE [LARGE SCALE GENOMIC DNA]</scope>
    <source>
        <strain evidence="15">SM-Chi-D1</strain>
    </source>
</reference>
<dbReference type="SUPFAM" id="SSF55979">
    <property type="entry name" value="DNA clamp"/>
    <property type="match status" value="3"/>
</dbReference>
<dbReference type="InterPro" id="IPR022634">
    <property type="entry name" value="DNA_polIII_beta_N"/>
</dbReference>
<evidence type="ECO:0000259" key="11">
    <source>
        <dbReference type="Pfam" id="PF00712"/>
    </source>
</evidence>
<dbReference type="EMBL" id="CP019646">
    <property type="protein sequence ID" value="AQQ72112.1"/>
    <property type="molecule type" value="Genomic_DNA"/>
</dbReference>
<evidence type="ECO:0000256" key="10">
    <source>
        <dbReference type="PIRNR" id="PIRNR000804"/>
    </source>
</evidence>
<evidence type="ECO:0000256" key="3">
    <source>
        <dbReference type="ARBA" id="ARBA00021035"/>
    </source>
</evidence>
<dbReference type="GO" id="GO:0008408">
    <property type="term" value="F:3'-5' exonuclease activity"/>
    <property type="evidence" value="ECO:0007669"/>
    <property type="project" value="InterPro"/>
</dbReference>
<keyword evidence="6 10" id="KW-0548">Nucleotidyltransferase</keyword>
<dbReference type="GO" id="GO:0009360">
    <property type="term" value="C:DNA polymerase III complex"/>
    <property type="evidence" value="ECO:0007669"/>
    <property type="project" value="InterPro"/>
</dbReference>
<feature type="domain" description="DNA polymerase III beta sliding clamp central" evidence="12">
    <location>
        <begin position="135"/>
        <end position="248"/>
    </location>
</feature>
<dbReference type="InterPro" id="IPR001001">
    <property type="entry name" value="DNA_polIII_beta"/>
</dbReference>
<evidence type="ECO:0000256" key="1">
    <source>
        <dbReference type="ARBA" id="ARBA00004496"/>
    </source>
</evidence>
<comment type="subcellular location">
    <subcellularLocation>
        <location evidence="1 10">Cytoplasm</location>
    </subcellularLocation>
</comment>
<dbReference type="PANTHER" id="PTHR30478">
    <property type="entry name" value="DNA POLYMERASE III SUBUNIT BETA"/>
    <property type="match status" value="1"/>
</dbReference>
<keyword evidence="15" id="KW-1185">Reference proteome</keyword>
<evidence type="ECO:0000256" key="4">
    <source>
        <dbReference type="ARBA" id="ARBA00022490"/>
    </source>
</evidence>
<keyword evidence="8 10" id="KW-0239">DNA-directed DNA polymerase</keyword>
<proteinExistence type="inferred from homology"/>
<dbReference type="STRING" id="1851148.SMSP2_02492"/>
<keyword evidence="5 10" id="KW-0808">Transferase</keyword>
<evidence type="ECO:0000259" key="13">
    <source>
        <dbReference type="Pfam" id="PF02768"/>
    </source>
</evidence>
<dbReference type="Proteomes" id="UP000188181">
    <property type="component" value="Chromosome"/>
</dbReference>
<feature type="domain" description="DNA polymerase III beta sliding clamp C-terminal" evidence="13">
    <location>
        <begin position="252"/>
        <end position="356"/>
    </location>
</feature>
<dbReference type="KEGG" id="pbas:SMSP2_02492"/>
<comment type="similarity">
    <text evidence="2 10">Belongs to the beta sliding clamp family.</text>
</comment>
<dbReference type="PANTHER" id="PTHR30478:SF0">
    <property type="entry name" value="BETA SLIDING CLAMP"/>
    <property type="match status" value="1"/>
</dbReference>
<dbReference type="AlphaFoldDB" id="A0A1Q2MIN1"/>
<comment type="subunit">
    <text evidence="10">Forms a ring-shaped head-to-tail homodimer around DNA.</text>
</comment>
<dbReference type="GO" id="GO:0003887">
    <property type="term" value="F:DNA-directed DNA polymerase activity"/>
    <property type="evidence" value="ECO:0007669"/>
    <property type="project" value="UniProtKB-UniRule"/>
</dbReference>
<dbReference type="Pfam" id="PF00712">
    <property type="entry name" value="DNA_pol3_beta"/>
    <property type="match status" value="1"/>
</dbReference>
<dbReference type="SMART" id="SM00480">
    <property type="entry name" value="POL3Bc"/>
    <property type="match status" value="1"/>
</dbReference>
<gene>
    <name evidence="14" type="primary">dnaN</name>
    <name evidence="14" type="ORF">SMSP2_02492</name>
</gene>
<dbReference type="InterPro" id="IPR046938">
    <property type="entry name" value="DNA_clamp_sf"/>
</dbReference>
<dbReference type="Pfam" id="PF02767">
    <property type="entry name" value="DNA_pol3_beta_2"/>
    <property type="match status" value="1"/>
</dbReference>
<keyword evidence="7 10" id="KW-0235">DNA replication</keyword>
<comment type="function">
    <text evidence="10">Confers DNA tethering and processivity to DNA polymerases and other proteins. Acts as a clamp, forming a ring around DNA (a reaction catalyzed by the clamp-loading complex) which diffuses in an ATP-independent manner freely and bidirectionally along dsDNA. Initially characterized for its ability to contact the catalytic subunit of DNA polymerase III (Pol III), a complex, multichain enzyme responsible for most of the replicative synthesis in bacteria; Pol III exhibits 3'-5' exonuclease proofreading activity. The beta chain is required for initiation of replication as well as for processivity of DNA replication.</text>
</comment>
<sequence>MKIKFNRSVLQEALGLIATVVPLKTPKPILRCFKITAENDAVLISATDLEVGITCKITHAQVEEPGSAVLPADKANSIVRESSDDVLVFEDSSEDMSINIEGQDSRYTIYGHDIDQFPTVPNDTGETAFDMKLGVLQIAIEQTVFASAKQSTRYSLNGILWELEDKVLTIVGSDGRRLARYQTRLDNVYEAAGEEQVRVIVPTKTMGLIDRIGAAPDEVVSVGFRNNQIVLSCGGVVISSNLVEGRFPRYQDIIPDDCDKTLTVDTDVLLSAVRRASLLVSADSKGIKVTLDDGIMIISGRSPETGDAQINLPVDYTDDQLVIGFNPQYLIDVLRVADQDQVTLEFKTSDRPGVVKLGSKYIYIIMPTDI</sequence>
<dbReference type="GO" id="GO:0003677">
    <property type="term" value="F:DNA binding"/>
    <property type="evidence" value="ECO:0007669"/>
    <property type="project" value="UniProtKB-UniRule"/>
</dbReference>
<dbReference type="Gene3D" id="3.10.150.10">
    <property type="entry name" value="DNA Polymerase III, subunit A, domain 2"/>
    <property type="match status" value="1"/>
</dbReference>
<organism evidence="14 15">
    <name type="scientific">Limihaloglobus sulfuriphilus</name>
    <dbReference type="NCBI Taxonomy" id="1851148"/>
    <lineage>
        <taxon>Bacteria</taxon>
        <taxon>Pseudomonadati</taxon>
        <taxon>Planctomycetota</taxon>
        <taxon>Phycisphaerae</taxon>
        <taxon>Sedimentisphaerales</taxon>
        <taxon>Sedimentisphaeraceae</taxon>
        <taxon>Limihaloglobus</taxon>
    </lineage>
</organism>
<dbReference type="InterPro" id="IPR022635">
    <property type="entry name" value="DNA_polIII_beta_C"/>
</dbReference>
<evidence type="ECO:0000256" key="8">
    <source>
        <dbReference type="ARBA" id="ARBA00022932"/>
    </source>
</evidence>
<evidence type="ECO:0000313" key="15">
    <source>
        <dbReference type="Proteomes" id="UP000188181"/>
    </source>
</evidence>
<evidence type="ECO:0000256" key="2">
    <source>
        <dbReference type="ARBA" id="ARBA00010752"/>
    </source>
</evidence>